<evidence type="ECO:0000313" key="1">
    <source>
        <dbReference type="EMBL" id="KAI0067243.1"/>
    </source>
</evidence>
<evidence type="ECO:0000313" key="2">
    <source>
        <dbReference type="Proteomes" id="UP000814140"/>
    </source>
</evidence>
<keyword evidence="2" id="KW-1185">Reference proteome</keyword>
<accession>A0ACB8TFM6</accession>
<reference evidence="1" key="1">
    <citation type="submission" date="2021-03" db="EMBL/GenBank/DDBJ databases">
        <authorList>
            <consortium name="DOE Joint Genome Institute"/>
            <person name="Ahrendt S."/>
            <person name="Looney B.P."/>
            <person name="Miyauchi S."/>
            <person name="Morin E."/>
            <person name="Drula E."/>
            <person name="Courty P.E."/>
            <person name="Chicoki N."/>
            <person name="Fauchery L."/>
            <person name="Kohler A."/>
            <person name="Kuo A."/>
            <person name="Labutti K."/>
            <person name="Pangilinan J."/>
            <person name="Lipzen A."/>
            <person name="Riley R."/>
            <person name="Andreopoulos W."/>
            <person name="He G."/>
            <person name="Johnson J."/>
            <person name="Barry K.W."/>
            <person name="Grigoriev I.V."/>
            <person name="Nagy L."/>
            <person name="Hibbett D."/>
            <person name="Henrissat B."/>
            <person name="Matheny P.B."/>
            <person name="Labbe J."/>
            <person name="Martin F."/>
        </authorList>
    </citation>
    <scope>NUCLEOTIDE SEQUENCE</scope>
    <source>
        <strain evidence="1">HHB10654</strain>
    </source>
</reference>
<dbReference type="EMBL" id="MU277190">
    <property type="protein sequence ID" value="KAI0067243.1"/>
    <property type="molecule type" value="Genomic_DNA"/>
</dbReference>
<name>A0ACB8TFM6_9AGAM</name>
<reference evidence="1" key="2">
    <citation type="journal article" date="2022" name="New Phytol.">
        <title>Evolutionary transition to the ectomycorrhizal habit in the genomes of a hyperdiverse lineage of mushroom-forming fungi.</title>
        <authorList>
            <person name="Looney B."/>
            <person name="Miyauchi S."/>
            <person name="Morin E."/>
            <person name="Drula E."/>
            <person name="Courty P.E."/>
            <person name="Kohler A."/>
            <person name="Kuo A."/>
            <person name="LaButti K."/>
            <person name="Pangilinan J."/>
            <person name="Lipzen A."/>
            <person name="Riley R."/>
            <person name="Andreopoulos W."/>
            <person name="He G."/>
            <person name="Johnson J."/>
            <person name="Nolan M."/>
            <person name="Tritt A."/>
            <person name="Barry K.W."/>
            <person name="Grigoriev I.V."/>
            <person name="Nagy L.G."/>
            <person name="Hibbett D."/>
            <person name="Henrissat B."/>
            <person name="Matheny P.B."/>
            <person name="Labbe J."/>
            <person name="Martin F.M."/>
        </authorList>
    </citation>
    <scope>NUCLEOTIDE SEQUENCE</scope>
    <source>
        <strain evidence="1">HHB10654</strain>
    </source>
</reference>
<proteinExistence type="predicted"/>
<sequence>MTSWTNKTTAQEAALALQNEIKGKNVLVTGVSPRSLGAETVRVLAPYANTIILASRNRSRTEETIAAVKAETPSASLEFVTLDLTSIESIKKAAAEVNSLGIPIHVVINNAAVSQFETLSRTVDGFEAQIGANHLGHFLFNSLILPSVRSAAKERVQPRIVVVSSLAVVYEGELRFDDFSYEKNPGEYAKLPAYSKSKTANILYARALAKKLAKENILVFSLHPGAILETNMGSAASEDQLKQFGLLDEHGKPVRDDTFKTIEEGTSTQIIAAFEPLIKDKSGAFLSDGQIADDLLPVYATDEASEVRLWELSEQLLGHKFTS</sequence>
<dbReference type="Proteomes" id="UP000814140">
    <property type="component" value="Unassembled WGS sequence"/>
</dbReference>
<protein>
    <submittedName>
        <fullName evidence="1">NAD-P-binding protein</fullName>
    </submittedName>
</protein>
<organism evidence="1 2">
    <name type="scientific">Artomyces pyxidatus</name>
    <dbReference type="NCBI Taxonomy" id="48021"/>
    <lineage>
        <taxon>Eukaryota</taxon>
        <taxon>Fungi</taxon>
        <taxon>Dikarya</taxon>
        <taxon>Basidiomycota</taxon>
        <taxon>Agaricomycotina</taxon>
        <taxon>Agaricomycetes</taxon>
        <taxon>Russulales</taxon>
        <taxon>Auriscalpiaceae</taxon>
        <taxon>Artomyces</taxon>
    </lineage>
</organism>
<gene>
    <name evidence="1" type="ORF">BV25DRAFT_1911902</name>
</gene>
<comment type="caution">
    <text evidence="1">The sequence shown here is derived from an EMBL/GenBank/DDBJ whole genome shotgun (WGS) entry which is preliminary data.</text>
</comment>